<keyword evidence="2" id="KW-1185">Reference proteome</keyword>
<name>A0ACC1SMN4_9APHY</name>
<evidence type="ECO:0000313" key="1">
    <source>
        <dbReference type="EMBL" id="KAJ3542840.1"/>
    </source>
</evidence>
<organism evidence="1 2">
    <name type="scientific">Phlebia brevispora</name>
    <dbReference type="NCBI Taxonomy" id="194682"/>
    <lineage>
        <taxon>Eukaryota</taxon>
        <taxon>Fungi</taxon>
        <taxon>Dikarya</taxon>
        <taxon>Basidiomycota</taxon>
        <taxon>Agaricomycotina</taxon>
        <taxon>Agaricomycetes</taxon>
        <taxon>Polyporales</taxon>
        <taxon>Meruliaceae</taxon>
        <taxon>Phlebia</taxon>
    </lineage>
</organism>
<protein>
    <submittedName>
        <fullName evidence="1">Uncharacterized protein</fullName>
    </submittedName>
</protein>
<gene>
    <name evidence="1" type="ORF">NM688_g5931</name>
</gene>
<proteinExistence type="predicted"/>
<reference evidence="1" key="1">
    <citation type="submission" date="2022-07" db="EMBL/GenBank/DDBJ databases">
        <title>Genome Sequence of Phlebia brevispora.</title>
        <authorList>
            <person name="Buettner E."/>
        </authorList>
    </citation>
    <scope>NUCLEOTIDE SEQUENCE</scope>
    <source>
        <strain evidence="1">MPL23</strain>
    </source>
</reference>
<accession>A0ACC1SMN4</accession>
<dbReference type="EMBL" id="JANHOG010001148">
    <property type="protein sequence ID" value="KAJ3542840.1"/>
    <property type="molecule type" value="Genomic_DNA"/>
</dbReference>
<sequence length="440" mass="48316">MCYLDLPDGSPLASLASRCAMRHAHTSLMAGAFTLPPPARLATCVYSRSPSMSSAWIVFTPVAPALLHDTENLLVTRSRHQQEDPHKADLNLRAGPRAHPLWASATFVVFVGARGVLPIINTKKEYDEVGQARAIYVPLSSLVILYFDVAPSKEPVIELPVAKGEIHVPQGVYEEGTITTVNRAPEFIEDASTEYSRASPTRARAERRASKIGRYNCRNAVDLDLLWSIIETVEEAFSEIINDVLTKRTCILTEASNRVELVSLPTGVVIGRQGYCRVCFCKPRRSTGSNLLDAREPRAPPALARGYSRLDLCPTSGARTARGDPTDATWLGCTLMKRDVLERTISPNLESHLIPLLPTWKATSGRMRPWLPLTLPTHGTYKRLHAVNHFSTEVDKNLLTIQEIRAVLVPVDMASPVVITGSLMLTALLRALAPPPRAGL</sequence>
<dbReference type="Proteomes" id="UP001148662">
    <property type="component" value="Unassembled WGS sequence"/>
</dbReference>
<evidence type="ECO:0000313" key="2">
    <source>
        <dbReference type="Proteomes" id="UP001148662"/>
    </source>
</evidence>
<comment type="caution">
    <text evidence="1">The sequence shown here is derived from an EMBL/GenBank/DDBJ whole genome shotgun (WGS) entry which is preliminary data.</text>
</comment>